<proteinExistence type="predicted"/>
<feature type="transmembrane region" description="Helical" evidence="7">
    <location>
        <begin position="324"/>
        <end position="350"/>
    </location>
</feature>
<sequence length="459" mass="49215">MMPRQTLIIVGSAAMCVGLSALDMSITTIAAPRIVASLRGPITQVALIFATYLGAAVLILPWSGVLADRWSSPGVLIGGLALFGVGSVGCLIAPNFLVFLLSRTVQGLGGGVLMVLPMTIIGQRYAPNERPRWQGILAAAYGLATLVGPPLGGWITTVFGWRWIFGLNLPLTAIALVGGSGIPSHRGSSGESPHWTNLVLFSGIVGFILLLTTRHWSAMEYGVFIVGLLILGVPFVQQVRNRQSSLWPQELEESLIISRGFLLMFLIAASIEMGAVYSPLLFQRIFLITPQQTGIWLIPMSLVAILASLWSGKWMTETGLYRRLLIGAQFIMVFGLMLATLSLVTHILGILEISTLLFGLGLGLQQPILAVVIQAATPDTYIGRMSSLLPLVWNVGALVGILISSFALALFHGLWGWVTLYLMASAILLLTVGIAIRLPYRSILDVTSHSENASGGYSV</sequence>
<evidence type="ECO:0000259" key="8">
    <source>
        <dbReference type="PROSITE" id="PS50850"/>
    </source>
</evidence>
<dbReference type="SUPFAM" id="SSF103473">
    <property type="entry name" value="MFS general substrate transporter"/>
    <property type="match status" value="1"/>
</dbReference>
<feature type="transmembrane region" description="Helical" evidence="7">
    <location>
        <begin position="105"/>
        <end position="123"/>
    </location>
</feature>
<keyword evidence="3 7" id="KW-0812">Transmembrane</keyword>
<feature type="transmembrane region" description="Helical" evidence="7">
    <location>
        <begin position="218"/>
        <end position="239"/>
    </location>
</feature>
<evidence type="ECO:0000256" key="3">
    <source>
        <dbReference type="ARBA" id="ARBA00022692"/>
    </source>
</evidence>
<dbReference type="InterPro" id="IPR036259">
    <property type="entry name" value="MFS_trans_sf"/>
</dbReference>
<dbReference type="Gene3D" id="1.20.1720.10">
    <property type="entry name" value="Multidrug resistance protein D"/>
    <property type="match status" value="1"/>
</dbReference>
<dbReference type="GO" id="GO:0022857">
    <property type="term" value="F:transmembrane transporter activity"/>
    <property type="evidence" value="ECO:0007669"/>
    <property type="project" value="InterPro"/>
</dbReference>
<dbReference type="InterPro" id="IPR020846">
    <property type="entry name" value="MFS_dom"/>
</dbReference>
<keyword evidence="2" id="KW-0813">Transport</keyword>
<gene>
    <name evidence="9" type="ordered locus">Sulac_0599</name>
</gene>
<feature type="domain" description="Major facilitator superfamily (MFS) profile" evidence="8">
    <location>
        <begin position="9"/>
        <end position="443"/>
    </location>
</feature>
<dbReference type="HOGENOM" id="CLU_595696_0_0_9"/>
<feature type="transmembrane region" description="Helical" evidence="7">
    <location>
        <begin position="161"/>
        <end position="182"/>
    </location>
</feature>
<dbReference type="PANTHER" id="PTHR23501:SF191">
    <property type="entry name" value="VACUOLAR BASIC AMINO ACID TRANSPORTER 4"/>
    <property type="match status" value="1"/>
</dbReference>
<keyword evidence="5 7" id="KW-0472">Membrane</keyword>
<feature type="transmembrane region" description="Helical" evidence="7">
    <location>
        <begin position="194"/>
        <end position="212"/>
    </location>
</feature>
<dbReference type="PROSITE" id="PS00217">
    <property type="entry name" value="SUGAR_TRANSPORT_2"/>
    <property type="match status" value="1"/>
</dbReference>
<dbReference type="Gene3D" id="1.20.1250.20">
    <property type="entry name" value="MFS general substrate transporter like domains"/>
    <property type="match status" value="1"/>
</dbReference>
<evidence type="ECO:0000313" key="10">
    <source>
        <dbReference type="Proteomes" id="UP000005439"/>
    </source>
</evidence>
<dbReference type="PANTHER" id="PTHR23501">
    <property type="entry name" value="MAJOR FACILITATOR SUPERFAMILY"/>
    <property type="match status" value="1"/>
</dbReference>
<feature type="transmembrane region" description="Helical" evidence="7">
    <location>
        <begin position="414"/>
        <end position="436"/>
    </location>
</feature>
<dbReference type="GO" id="GO:0005886">
    <property type="term" value="C:plasma membrane"/>
    <property type="evidence" value="ECO:0007669"/>
    <property type="project" value="UniProtKB-SubCell"/>
</dbReference>
<dbReference type="Pfam" id="PF07690">
    <property type="entry name" value="MFS_1"/>
    <property type="match status" value="1"/>
</dbReference>
<reference evidence="10" key="1">
    <citation type="submission" date="2011-12" db="EMBL/GenBank/DDBJ databases">
        <title>The complete genome of chromosome of Sulfobacillus acidophilus DSM 10332.</title>
        <authorList>
            <person name="Lucas S."/>
            <person name="Han J."/>
            <person name="Lapidus A."/>
            <person name="Bruce D."/>
            <person name="Goodwin L."/>
            <person name="Pitluck S."/>
            <person name="Peters L."/>
            <person name="Kyrpides N."/>
            <person name="Mavromatis K."/>
            <person name="Ivanova N."/>
            <person name="Mikhailova N."/>
            <person name="Chertkov O."/>
            <person name="Saunders E."/>
            <person name="Detter J.C."/>
            <person name="Tapia R."/>
            <person name="Han C."/>
            <person name="Land M."/>
            <person name="Hauser L."/>
            <person name="Markowitz V."/>
            <person name="Cheng J.-F."/>
            <person name="Hugenholtz P."/>
            <person name="Woyke T."/>
            <person name="Wu D."/>
            <person name="Pukall R."/>
            <person name="Gehrich-Schroeter G."/>
            <person name="Schneider S."/>
            <person name="Klenk H.-P."/>
            <person name="Eisen J.A."/>
        </authorList>
    </citation>
    <scope>NUCLEOTIDE SEQUENCE [LARGE SCALE GENOMIC DNA]</scope>
    <source>
        <strain evidence="10">ATCC 700253 / DSM 10332 / NAL</strain>
    </source>
</reference>
<feature type="transmembrane region" description="Helical" evidence="7">
    <location>
        <begin position="135"/>
        <end position="155"/>
    </location>
</feature>
<evidence type="ECO:0000256" key="7">
    <source>
        <dbReference type="SAM" id="Phobius"/>
    </source>
</evidence>
<dbReference type="KEGG" id="sap:Sulac_0599"/>
<evidence type="ECO:0000256" key="1">
    <source>
        <dbReference type="ARBA" id="ARBA00004651"/>
    </source>
</evidence>
<keyword evidence="4 7" id="KW-1133">Transmembrane helix</keyword>
<dbReference type="AlphaFoldDB" id="G8TZV8"/>
<feature type="transmembrane region" description="Helical" evidence="7">
    <location>
        <begin position="294"/>
        <end position="312"/>
    </location>
</feature>
<dbReference type="PATRIC" id="fig|679936.5.peg.637"/>
<dbReference type="InterPro" id="IPR011701">
    <property type="entry name" value="MFS"/>
</dbReference>
<feature type="transmembrane region" description="Helical" evidence="7">
    <location>
        <begin position="356"/>
        <end position="376"/>
    </location>
</feature>
<evidence type="ECO:0000256" key="4">
    <source>
        <dbReference type="ARBA" id="ARBA00022989"/>
    </source>
</evidence>
<name>G8TZV8_SULAD</name>
<dbReference type="EMBL" id="CP003179">
    <property type="protein sequence ID" value="AEW04127.1"/>
    <property type="molecule type" value="Genomic_DNA"/>
</dbReference>
<reference evidence="9 10" key="2">
    <citation type="journal article" date="2012" name="Stand. Genomic Sci.">
        <title>Complete genome sequence of the moderately thermophilic mineral-sulfide-oxidizing firmicute Sulfobacillus acidophilus type strain (NAL(T)).</title>
        <authorList>
            <person name="Anderson I."/>
            <person name="Chertkov O."/>
            <person name="Chen A."/>
            <person name="Saunders E."/>
            <person name="Lapidus A."/>
            <person name="Nolan M."/>
            <person name="Lucas S."/>
            <person name="Hammon N."/>
            <person name="Deshpande S."/>
            <person name="Cheng J.F."/>
            <person name="Han C."/>
            <person name="Tapia R."/>
            <person name="Goodwin L.A."/>
            <person name="Pitluck S."/>
            <person name="Liolios K."/>
            <person name="Pagani I."/>
            <person name="Ivanova N."/>
            <person name="Mikhailova N."/>
            <person name="Pati A."/>
            <person name="Palaniappan K."/>
            <person name="Land M."/>
            <person name="Pan C."/>
            <person name="Rohde M."/>
            <person name="Pukall R."/>
            <person name="Goker M."/>
            <person name="Detter J.C."/>
            <person name="Woyke T."/>
            <person name="Bristow J."/>
            <person name="Eisen J.A."/>
            <person name="Markowitz V."/>
            <person name="Hugenholtz P."/>
            <person name="Kyrpides N.C."/>
            <person name="Klenk H.P."/>
            <person name="Mavromatis K."/>
        </authorList>
    </citation>
    <scope>NUCLEOTIDE SEQUENCE [LARGE SCALE GENOMIC DNA]</scope>
    <source>
        <strain evidence="10">ATCC 700253 / DSM 10332 / NAL</strain>
    </source>
</reference>
<evidence type="ECO:0000313" key="9">
    <source>
        <dbReference type="EMBL" id="AEW04127.1"/>
    </source>
</evidence>
<dbReference type="Proteomes" id="UP000005439">
    <property type="component" value="Chromosome"/>
</dbReference>
<dbReference type="PROSITE" id="PS50850">
    <property type="entry name" value="MFS"/>
    <property type="match status" value="1"/>
</dbReference>
<comment type="subcellular location">
    <subcellularLocation>
        <location evidence="1">Cell membrane</location>
        <topology evidence="1">Multi-pass membrane protein</topology>
    </subcellularLocation>
</comment>
<keyword evidence="10" id="KW-1185">Reference proteome</keyword>
<dbReference type="InterPro" id="IPR005829">
    <property type="entry name" value="Sugar_transporter_CS"/>
</dbReference>
<accession>G8TZV8</accession>
<feature type="transmembrane region" description="Helical" evidence="7">
    <location>
        <begin position="260"/>
        <end position="282"/>
    </location>
</feature>
<organism evidence="9 10">
    <name type="scientific">Sulfobacillus acidophilus (strain ATCC 700253 / DSM 10332 / NAL)</name>
    <dbReference type="NCBI Taxonomy" id="679936"/>
    <lineage>
        <taxon>Bacteria</taxon>
        <taxon>Bacillati</taxon>
        <taxon>Bacillota</taxon>
        <taxon>Clostridia</taxon>
        <taxon>Eubacteriales</taxon>
        <taxon>Clostridiales Family XVII. Incertae Sedis</taxon>
        <taxon>Sulfobacillus</taxon>
    </lineage>
</organism>
<dbReference type="STRING" id="679936.Sulac_0599"/>
<feature type="transmembrane region" description="Helical" evidence="7">
    <location>
        <begin position="46"/>
        <end position="67"/>
    </location>
</feature>
<dbReference type="PRINTS" id="PR01036">
    <property type="entry name" value="TCRTETB"/>
</dbReference>
<protein>
    <recommendedName>
        <fullName evidence="6">MFS-type drug efflux transporter P55</fullName>
    </recommendedName>
</protein>
<evidence type="ECO:0000256" key="2">
    <source>
        <dbReference type="ARBA" id="ARBA00022448"/>
    </source>
</evidence>
<evidence type="ECO:0000256" key="5">
    <source>
        <dbReference type="ARBA" id="ARBA00023136"/>
    </source>
</evidence>
<feature type="transmembrane region" description="Helical" evidence="7">
    <location>
        <begin position="388"/>
        <end position="408"/>
    </location>
</feature>
<feature type="transmembrane region" description="Helical" evidence="7">
    <location>
        <begin position="74"/>
        <end position="99"/>
    </location>
</feature>
<evidence type="ECO:0000256" key="6">
    <source>
        <dbReference type="ARBA" id="ARBA00044273"/>
    </source>
</evidence>